<evidence type="ECO:0000313" key="4">
    <source>
        <dbReference type="Proteomes" id="UP000297948"/>
    </source>
</evidence>
<dbReference type="InterPro" id="IPR007278">
    <property type="entry name" value="DUF397"/>
</dbReference>
<dbReference type="Proteomes" id="UP000297948">
    <property type="component" value="Unassembled WGS sequence"/>
</dbReference>
<name>A0A4Z0GWJ9_9ACTN</name>
<keyword evidence="4" id="KW-1185">Reference proteome</keyword>
<feature type="region of interest" description="Disordered" evidence="1">
    <location>
        <begin position="1"/>
        <end position="20"/>
    </location>
</feature>
<feature type="compositionally biased region" description="Polar residues" evidence="1">
    <location>
        <begin position="1"/>
        <end position="15"/>
    </location>
</feature>
<reference evidence="3 4" key="1">
    <citation type="submission" date="2019-03" db="EMBL/GenBank/DDBJ databases">
        <authorList>
            <person name="Gonzalez-Pimentel J.L."/>
        </authorList>
    </citation>
    <scope>NUCLEOTIDE SEQUENCE [LARGE SCALE GENOMIC DNA]</scope>
    <source>
        <strain evidence="3 4">JCM 31289</strain>
    </source>
</reference>
<evidence type="ECO:0000256" key="1">
    <source>
        <dbReference type="SAM" id="MobiDB-lite"/>
    </source>
</evidence>
<evidence type="ECO:0000313" key="3">
    <source>
        <dbReference type="EMBL" id="TGB01365.1"/>
    </source>
</evidence>
<proteinExistence type="predicted"/>
<sequence>MTDSAVQWQKSSFSSGGDGGQCLELTALAEGILIRESENPGTVLAVDRAELRAFVRGAKTGEFDRLG</sequence>
<dbReference type="AlphaFoldDB" id="A0A4Z0GWJ9"/>
<protein>
    <submittedName>
        <fullName evidence="3">DUF397 domain-containing protein</fullName>
    </submittedName>
</protein>
<feature type="domain" description="DUF397" evidence="2">
    <location>
        <begin position="6"/>
        <end position="59"/>
    </location>
</feature>
<dbReference type="OrthoDB" id="3402668at2"/>
<dbReference type="EMBL" id="SRID01000221">
    <property type="protein sequence ID" value="TGB01365.1"/>
    <property type="molecule type" value="Genomic_DNA"/>
</dbReference>
<organism evidence="3 4">
    <name type="scientific">Streptomyces palmae</name>
    <dbReference type="NCBI Taxonomy" id="1701085"/>
    <lineage>
        <taxon>Bacteria</taxon>
        <taxon>Bacillati</taxon>
        <taxon>Actinomycetota</taxon>
        <taxon>Actinomycetes</taxon>
        <taxon>Kitasatosporales</taxon>
        <taxon>Streptomycetaceae</taxon>
        <taxon>Streptomyces</taxon>
    </lineage>
</organism>
<dbReference type="Pfam" id="PF04149">
    <property type="entry name" value="DUF397"/>
    <property type="match status" value="1"/>
</dbReference>
<gene>
    <name evidence="3" type="ORF">E4099_21120</name>
</gene>
<dbReference type="RefSeq" id="WP_135340665.1">
    <property type="nucleotide sequence ID" value="NZ_JBHLTX010000045.1"/>
</dbReference>
<accession>A0A4Z0GWJ9</accession>
<comment type="caution">
    <text evidence="3">The sequence shown here is derived from an EMBL/GenBank/DDBJ whole genome shotgun (WGS) entry which is preliminary data.</text>
</comment>
<evidence type="ECO:0000259" key="2">
    <source>
        <dbReference type="Pfam" id="PF04149"/>
    </source>
</evidence>